<accession>A0ABS1K6D4</accession>
<gene>
    <name evidence="10" type="ORF">JJE72_16565</name>
</gene>
<organism evidence="10 11">
    <name type="scientific">Sinomonas cellulolyticus</name>
    <dbReference type="NCBI Taxonomy" id="2801916"/>
    <lineage>
        <taxon>Bacteria</taxon>
        <taxon>Bacillati</taxon>
        <taxon>Actinomycetota</taxon>
        <taxon>Actinomycetes</taxon>
        <taxon>Micrococcales</taxon>
        <taxon>Micrococcaceae</taxon>
        <taxon>Sinomonas</taxon>
    </lineage>
</organism>
<keyword evidence="5 9" id="KW-1133">Transmembrane helix</keyword>
<protein>
    <submittedName>
        <fullName evidence="10">DUF2029 domain-containing protein</fullName>
    </submittedName>
</protein>
<feature type="transmembrane region" description="Helical" evidence="9">
    <location>
        <begin position="143"/>
        <end position="164"/>
    </location>
</feature>
<dbReference type="PIRSF" id="PIRSF010361">
    <property type="entry name" value="UCP010361"/>
    <property type="match status" value="1"/>
</dbReference>
<sequence>MVLRHDEKPEARQAVISPTRNDPLLHTLSESIGGPLGDHAAPGLVRSGFWTAERVLILLTALAALAGVALKGYCRIYGWNSPQQFYSTCYSDFPSLFTERGLADGVMPFLSQGHPFEYPILTSLIAGITALAVPGSGASTARILGYFDFNAVLLAVMWLVAVIATARSNRRRPWDAAMLAVAPGAILAGFINWDLWTVALLAVGIWLFARNQPLWAGVLIGLGMATKLYPLLVLGAILLLALRTGRYRSLQLTAGGAALAWLAVNLPFALIDPRGWSYVFEFTRDRPAGFSSVYYAWNLVAGRLRLPALETPEVNAIAVVAFALAVLGVVFVALHAPRRPRLAQLAFLLVAALILTNKAYSPQYVVWLIPLLALARPRWRDYLIWMAVEALHWWAVWMYLGATTSGGPATNNIDSPYYVGAVLAHMGAVIYLCVRIVMDIYDPSGDPIRRSRQDDPQGGEFDGAPDALTWNTFRGRLTGRAAPGHAPPAPEHPPL</sequence>
<evidence type="ECO:0000256" key="9">
    <source>
        <dbReference type="SAM" id="Phobius"/>
    </source>
</evidence>
<feature type="transmembrane region" description="Helical" evidence="9">
    <location>
        <begin position="342"/>
        <end position="361"/>
    </location>
</feature>
<comment type="subcellular location">
    <subcellularLocation>
        <location evidence="1">Cell membrane</location>
        <topology evidence="1">Multi-pass membrane protein</topology>
    </subcellularLocation>
</comment>
<evidence type="ECO:0000256" key="7">
    <source>
        <dbReference type="ARBA" id="ARBA00024033"/>
    </source>
</evidence>
<feature type="transmembrane region" description="Helical" evidence="9">
    <location>
        <begin position="249"/>
        <end position="268"/>
    </location>
</feature>
<proteinExistence type="inferred from homology"/>
<dbReference type="Proteomes" id="UP000639051">
    <property type="component" value="Unassembled WGS sequence"/>
</dbReference>
<evidence type="ECO:0000313" key="11">
    <source>
        <dbReference type="Proteomes" id="UP000639051"/>
    </source>
</evidence>
<feature type="transmembrane region" description="Helical" evidence="9">
    <location>
        <begin position="382"/>
        <end position="400"/>
    </location>
</feature>
<feature type="transmembrane region" description="Helical" evidence="9">
    <location>
        <begin position="55"/>
        <end position="74"/>
    </location>
</feature>
<dbReference type="EMBL" id="JAERRC010000044">
    <property type="protein sequence ID" value="MBL0707108.1"/>
    <property type="molecule type" value="Genomic_DNA"/>
</dbReference>
<feature type="transmembrane region" description="Helical" evidence="9">
    <location>
        <begin position="215"/>
        <end position="242"/>
    </location>
</feature>
<evidence type="ECO:0000256" key="2">
    <source>
        <dbReference type="ARBA" id="ARBA00022475"/>
    </source>
</evidence>
<keyword evidence="3" id="KW-0808">Transferase</keyword>
<evidence type="ECO:0000256" key="4">
    <source>
        <dbReference type="ARBA" id="ARBA00022692"/>
    </source>
</evidence>
<dbReference type="InterPro" id="IPR018584">
    <property type="entry name" value="GT87"/>
</dbReference>
<evidence type="ECO:0000256" key="3">
    <source>
        <dbReference type="ARBA" id="ARBA00022679"/>
    </source>
</evidence>
<name>A0ABS1K6D4_9MICC</name>
<evidence type="ECO:0000256" key="8">
    <source>
        <dbReference type="SAM" id="MobiDB-lite"/>
    </source>
</evidence>
<keyword evidence="6 9" id="KW-0472">Membrane</keyword>
<feature type="transmembrane region" description="Helical" evidence="9">
    <location>
        <begin position="176"/>
        <end position="209"/>
    </location>
</feature>
<dbReference type="RefSeq" id="WP_189694411.1">
    <property type="nucleotide sequence ID" value="NZ_BNCM01000010.1"/>
</dbReference>
<evidence type="ECO:0000313" key="10">
    <source>
        <dbReference type="EMBL" id="MBL0707108.1"/>
    </source>
</evidence>
<evidence type="ECO:0000256" key="1">
    <source>
        <dbReference type="ARBA" id="ARBA00004651"/>
    </source>
</evidence>
<feature type="transmembrane region" description="Helical" evidence="9">
    <location>
        <begin position="316"/>
        <end position="336"/>
    </location>
</feature>
<dbReference type="InterPro" id="IPR016570">
    <property type="entry name" value="UCP010361"/>
</dbReference>
<reference evidence="10 11" key="1">
    <citation type="submission" date="2021-01" db="EMBL/GenBank/DDBJ databases">
        <title>Genome public.</title>
        <authorList>
            <person name="Liu C."/>
            <person name="Sun Q."/>
        </authorList>
    </citation>
    <scope>NUCLEOTIDE SEQUENCE [LARGE SCALE GENOMIC DNA]</scope>
    <source>
        <strain evidence="10 11">JC656</strain>
    </source>
</reference>
<comment type="similarity">
    <text evidence="7">Belongs to the glycosyltransferase 87 family.</text>
</comment>
<dbReference type="Pfam" id="PF09594">
    <property type="entry name" value="GT87"/>
    <property type="match status" value="1"/>
</dbReference>
<evidence type="ECO:0000256" key="6">
    <source>
        <dbReference type="ARBA" id="ARBA00023136"/>
    </source>
</evidence>
<comment type="caution">
    <text evidence="10">The sequence shown here is derived from an EMBL/GenBank/DDBJ whole genome shotgun (WGS) entry which is preliminary data.</text>
</comment>
<evidence type="ECO:0000256" key="5">
    <source>
        <dbReference type="ARBA" id="ARBA00022989"/>
    </source>
</evidence>
<keyword evidence="2" id="KW-1003">Cell membrane</keyword>
<feature type="region of interest" description="Disordered" evidence="8">
    <location>
        <begin position="447"/>
        <end position="468"/>
    </location>
</feature>
<keyword evidence="4 9" id="KW-0812">Transmembrane</keyword>
<feature type="transmembrane region" description="Helical" evidence="9">
    <location>
        <begin position="415"/>
        <end position="434"/>
    </location>
</feature>
<keyword evidence="11" id="KW-1185">Reference proteome</keyword>